<evidence type="ECO:0000256" key="1">
    <source>
        <dbReference type="SAM" id="MobiDB-lite"/>
    </source>
</evidence>
<reference evidence="2" key="2">
    <citation type="journal article" date="2015" name="Fish Shellfish Immunol.">
        <title>Early steps in the European eel (Anguilla anguilla)-Vibrio vulnificus interaction in the gills: Role of the RtxA13 toxin.</title>
        <authorList>
            <person name="Callol A."/>
            <person name="Pajuelo D."/>
            <person name="Ebbesson L."/>
            <person name="Teles M."/>
            <person name="MacKenzie S."/>
            <person name="Amaro C."/>
        </authorList>
    </citation>
    <scope>NUCLEOTIDE SEQUENCE</scope>
</reference>
<accession>A0A0E9QKA8</accession>
<proteinExistence type="predicted"/>
<dbReference type="AlphaFoldDB" id="A0A0E9QKA8"/>
<reference evidence="2" key="1">
    <citation type="submission" date="2014-11" db="EMBL/GenBank/DDBJ databases">
        <authorList>
            <person name="Amaro Gonzalez C."/>
        </authorList>
    </citation>
    <scope>NUCLEOTIDE SEQUENCE</scope>
</reference>
<name>A0A0E9QKA8_ANGAN</name>
<protein>
    <submittedName>
        <fullName evidence="2">Uncharacterized protein</fullName>
    </submittedName>
</protein>
<organism evidence="2">
    <name type="scientific">Anguilla anguilla</name>
    <name type="common">European freshwater eel</name>
    <name type="synonym">Muraena anguilla</name>
    <dbReference type="NCBI Taxonomy" id="7936"/>
    <lineage>
        <taxon>Eukaryota</taxon>
        <taxon>Metazoa</taxon>
        <taxon>Chordata</taxon>
        <taxon>Craniata</taxon>
        <taxon>Vertebrata</taxon>
        <taxon>Euteleostomi</taxon>
        <taxon>Actinopterygii</taxon>
        <taxon>Neopterygii</taxon>
        <taxon>Teleostei</taxon>
        <taxon>Anguilliformes</taxon>
        <taxon>Anguillidae</taxon>
        <taxon>Anguilla</taxon>
    </lineage>
</organism>
<dbReference type="EMBL" id="GBXM01092049">
    <property type="protein sequence ID" value="JAH16528.1"/>
    <property type="molecule type" value="Transcribed_RNA"/>
</dbReference>
<feature type="region of interest" description="Disordered" evidence="1">
    <location>
        <begin position="1"/>
        <end position="38"/>
    </location>
</feature>
<feature type="compositionally biased region" description="Basic residues" evidence="1">
    <location>
        <begin position="1"/>
        <end position="12"/>
    </location>
</feature>
<sequence>MGKKQKNKTKKRNTMERVLTGGVESRSQTPSEPILPVC</sequence>
<evidence type="ECO:0000313" key="2">
    <source>
        <dbReference type="EMBL" id="JAH16528.1"/>
    </source>
</evidence>